<evidence type="ECO:0000256" key="6">
    <source>
        <dbReference type="ARBA" id="ARBA00022454"/>
    </source>
</evidence>
<evidence type="ECO:0000256" key="8">
    <source>
        <dbReference type="ARBA" id="ARBA00022895"/>
    </source>
</evidence>
<keyword evidence="11" id="KW-0804">Transcription</keyword>
<keyword evidence="8" id="KW-0779">Telomere</keyword>
<keyword evidence="6" id="KW-0158">Chromosome</keyword>
<reference evidence="15" key="1">
    <citation type="submission" date="2022-11" db="EMBL/GenBank/DDBJ databases">
        <authorList>
            <person name="Petersen C."/>
        </authorList>
    </citation>
    <scope>NUCLEOTIDE SEQUENCE</scope>
    <source>
        <strain evidence="15">IBT 22155</strain>
    </source>
</reference>
<evidence type="ECO:0000256" key="14">
    <source>
        <dbReference type="SAM" id="MobiDB-lite"/>
    </source>
</evidence>
<comment type="function">
    <text evidence="13">Component of the EKC/KEOPS complex that is required for the formation of a threonylcarbamoyl group on adenosine at position 37 (t(6)A37) in tRNAs that read codons beginning with adenine. The complex is probably involved in the transfer of the threonylcarbamoyl moiety of threonylcarbamoyl-AMP (TC-AMP) to the N6 group of A37. GON7 likely plays a supporting role to the catalytic subunit KAE1 in the complex. The EKC/KEOPS complex also promotes both telomere uncapping and telomere elongation. The complex is required for efficient recruitment of transcriptional coactivators.</text>
</comment>
<keyword evidence="7" id="KW-0819">tRNA processing</keyword>
<dbReference type="GO" id="GO:0000781">
    <property type="term" value="C:chromosome, telomeric region"/>
    <property type="evidence" value="ECO:0007669"/>
    <property type="project" value="UniProtKB-SubCell"/>
</dbReference>
<gene>
    <name evidence="15" type="ORF">N7515_003012</name>
</gene>
<evidence type="ECO:0000256" key="11">
    <source>
        <dbReference type="ARBA" id="ARBA00023163"/>
    </source>
</evidence>
<sequence length="90" mass="9782">MASNTVSLNAVYTAPQATKTFEHVIPTTTGTLAAKQAHLSALQSLVPKLQDEINVFLTERMGEDKLQGQFSAQEAKEEANYGEEVIEDDA</sequence>
<evidence type="ECO:0000256" key="1">
    <source>
        <dbReference type="ARBA" id="ARBA00004123"/>
    </source>
</evidence>
<keyword evidence="9" id="KW-0805">Transcription regulation</keyword>
<comment type="similarity">
    <text evidence="3">Belongs to the GON7 family.</text>
</comment>
<comment type="subunit">
    <text evidence="4">Component of the EKC/KEOPS complex composed of at least BUD32, CGI121, GON7, KAE1 and PCC1; the whole complex dimerizes.</text>
</comment>
<dbReference type="EMBL" id="JAPQKL010000002">
    <property type="protein sequence ID" value="KAJ5144225.1"/>
    <property type="molecule type" value="Genomic_DNA"/>
</dbReference>
<protein>
    <recommendedName>
        <fullName evidence="5">EKC/KEOPS complex subunit GON7</fullName>
    </recommendedName>
</protein>
<evidence type="ECO:0000256" key="5">
    <source>
        <dbReference type="ARBA" id="ARBA00019746"/>
    </source>
</evidence>
<evidence type="ECO:0000313" key="15">
    <source>
        <dbReference type="EMBL" id="KAJ5144225.1"/>
    </source>
</evidence>
<dbReference type="InterPro" id="IPR014849">
    <property type="entry name" value="EKC/KEOPS_Gon7"/>
</dbReference>
<comment type="subcellular location">
    <subcellularLocation>
        <location evidence="2">Chromosome</location>
        <location evidence="2">Telomere</location>
    </subcellularLocation>
    <subcellularLocation>
        <location evidence="1">Nucleus</location>
    </subcellularLocation>
</comment>
<keyword evidence="10" id="KW-0010">Activator</keyword>
<dbReference type="RefSeq" id="XP_056525869.1">
    <property type="nucleotide sequence ID" value="XM_056663756.1"/>
</dbReference>
<evidence type="ECO:0000313" key="16">
    <source>
        <dbReference type="Proteomes" id="UP001149079"/>
    </source>
</evidence>
<evidence type="ECO:0000256" key="9">
    <source>
        <dbReference type="ARBA" id="ARBA00023015"/>
    </source>
</evidence>
<feature type="compositionally biased region" description="Acidic residues" evidence="14">
    <location>
        <begin position="80"/>
        <end position="90"/>
    </location>
</feature>
<feature type="region of interest" description="Disordered" evidence="14">
    <location>
        <begin position="71"/>
        <end position="90"/>
    </location>
</feature>
<keyword evidence="12" id="KW-0539">Nucleus</keyword>
<organism evidence="15 16">
    <name type="scientific">Penicillium bovifimosum</name>
    <dbReference type="NCBI Taxonomy" id="126998"/>
    <lineage>
        <taxon>Eukaryota</taxon>
        <taxon>Fungi</taxon>
        <taxon>Dikarya</taxon>
        <taxon>Ascomycota</taxon>
        <taxon>Pezizomycotina</taxon>
        <taxon>Eurotiomycetes</taxon>
        <taxon>Eurotiomycetidae</taxon>
        <taxon>Eurotiales</taxon>
        <taxon>Aspergillaceae</taxon>
        <taxon>Penicillium</taxon>
    </lineage>
</organism>
<dbReference type="Proteomes" id="UP001149079">
    <property type="component" value="Unassembled WGS sequence"/>
</dbReference>
<dbReference type="Pfam" id="PF08738">
    <property type="entry name" value="Gon7"/>
    <property type="match status" value="1"/>
</dbReference>
<comment type="caution">
    <text evidence="15">The sequence shown here is derived from an EMBL/GenBank/DDBJ whole genome shotgun (WGS) entry which is preliminary data.</text>
</comment>
<evidence type="ECO:0000256" key="2">
    <source>
        <dbReference type="ARBA" id="ARBA00004574"/>
    </source>
</evidence>
<keyword evidence="16" id="KW-1185">Reference proteome</keyword>
<evidence type="ECO:0000256" key="12">
    <source>
        <dbReference type="ARBA" id="ARBA00023242"/>
    </source>
</evidence>
<evidence type="ECO:0000256" key="10">
    <source>
        <dbReference type="ARBA" id="ARBA00023159"/>
    </source>
</evidence>
<accession>A0A9W9L8K8</accession>
<reference evidence="15" key="2">
    <citation type="journal article" date="2023" name="IMA Fungus">
        <title>Comparative genomic study of the Penicillium genus elucidates a diverse pangenome and 15 lateral gene transfer events.</title>
        <authorList>
            <person name="Petersen C."/>
            <person name="Sorensen T."/>
            <person name="Nielsen M.R."/>
            <person name="Sondergaard T.E."/>
            <person name="Sorensen J.L."/>
            <person name="Fitzpatrick D.A."/>
            <person name="Frisvad J.C."/>
            <person name="Nielsen K.L."/>
        </authorList>
    </citation>
    <scope>NUCLEOTIDE SEQUENCE</scope>
    <source>
        <strain evidence="15">IBT 22155</strain>
    </source>
</reference>
<dbReference type="OrthoDB" id="2288868at2759"/>
<evidence type="ECO:0000256" key="7">
    <source>
        <dbReference type="ARBA" id="ARBA00022694"/>
    </source>
</evidence>
<proteinExistence type="inferred from homology"/>
<dbReference type="AlphaFoldDB" id="A0A9W9L8K8"/>
<name>A0A9W9L8K8_9EURO</name>
<dbReference type="GO" id="GO:0005634">
    <property type="term" value="C:nucleus"/>
    <property type="evidence" value="ECO:0007669"/>
    <property type="project" value="UniProtKB-SubCell"/>
</dbReference>
<evidence type="ECO:0000256" key="13">
    <source>
        <dbReference type="ARBA" id="ARBA00025393"/>
    </source>
</evidence>
<evidence type="ECO:0000256" key="3">
    <source>
        <dbReference type="ARBA" id="ARBA00008529"/>
    </source>
</evidence>
<dbReference type="GO" id="GO:0008033">
    <property type="term" value="P:tRNA processing"/>
    <property type="evidence" value="ECO:0007669"/>
    <property type="project" value="UniProtKB-KW"/>
</dbReference>
<evidence type="ECO:0000256" key="4">
    <source>
        <dbReference type="ARBA" id="ARBA00011534"/>
    </source>
</evidence>
<dbReference type="GeneID" id="81402926"/>